<dbReference type="HOGENOM" id="CLU_2487010_0_0_1"/>
<keyword evidence="1" id="KW-0812">Transmembrane</keyword>
<reference evidence="2" key="1">
    <citation type="journal article" date="2013" name="Nat. Commun.">
        <title>Whole-genome sequencing of Oryza brachyantha reveals mechanisms underlying Oryza genome evolution.</title>
        <authorList>
            <person name="Chen J."/>
            <person name="Huang Q."/>
            <person name="Gao D."/>
            <person name="Wang J."/>
            <person name="Lang Y."/>
            <person name="Liu T."/>
            <person name="Li B."/>
            <person name="Bai Z."/>
            <person name="Luis Goicoechea J."/>
            <person name="Liang C."/>
            <person name="Chen C."/>
            <person name="Zhang W."/>
            <person name="Sun S."/>
            <person name="Liao Y."/>
            <person name="Zhang X."/>
            <person name="Yang L."/>
            <person name="Song C."/>
            <person name="Wang M."/>
            <person name="Shi J."/>
            <person name="Liu G."/>
            <person name="Liu J."/>
            <person name="Zhou H."/>
            <person name="Zhou W."/>
            <person name="Yu Q."/>
            <person name="An N."/>
            <person name="Chen Y."/>
            <person name="Cai Q."/>
            <person name="Wang B."/>
            <person name="Liu B."/>
            <person name="Min J."/>
            <person name="Huang Y."/>
            <person name="Wu H."/>
            <person name="Li Z."/>
            <person name="Zhang Y."/>
            <person name="Yin Y."/>
            <person name="Song W."/>
            <person name="Jiang J."/>
            <person name="Jackson S.A."/>
            <person name="Wing R.A."/>
            <person name="Wang J."/>
            <person name="Chen M."/>
        </authorList>
    </citation>
    <scope>NUCLEOTIDE SEQUENCE [LARGE SCALE GENOMIC DNA]</scope>
    <source>
        <strain evidence="2">cv. IRGC 101232</strain>
    </source>
</reference>
<evidence type="ECO:0000313" key="3">
    <source>
        <dbReference type="Proteomes" id="UP000006038"/>
    </source>
</evidence>
<dbReference type="AlphaFoldDB" id="J3ML30"/>
<dbReference type="EnsemblPlants" id="OB07G21120.1">
    <property type="protein sequence ID" value="OB07G21120.1"/>
    <property type="gene ID" value="OB07G21120"/>
</dbReference>
<protein>
    <submittedName>
        <fullName evidence="2">Uncharacterized protein</fullName>
    </submittedName>
</protein>
<keyword evidence="3" id="KW-1185">Reference proteome</keyword>
<evidence type="ECO:0000256" key="1">
    <source>
        <dbReference type="SAM" id="Phobius"/>
    </source>
</evidence>
<evidence type="ECO:0000313" key="2">
    <source>
        <dbReference type="EnsemblPlants" id="OB07G21120.1"/>
    </source>
</evidence>
<organism evidence="2">
    <name type="scientific">Oryza brachyantha</name>
    <name type="common">malo sina</name>
    <dbReference type="NCBI Taxonomy" id="4533"/>
    <lineage>
        <taxon>Eukaryota</taxon>
        <taxon>Viridiplantae</taxon>
        <taxon>Streptophyta</taxon>
        <taxon>Embryophyta</taxon>
        <taxon>Tracheophyta</taxon>
        <taxon>Spermatophyta</taxon>
        <taxon>Magnoliopsida</taxon>
        <taxon>Liliopsida</taxon>
        <taxon>Poales</taxon>
        <taxon>Poaceae</taxon>
        <taxon>BOP clade</taxon>
        <taxon>Oryzoideae</taxon>
        <taxon>Oryzeae</taxon>
        <taxon>Oryzinae</taxon>
        <taxon>Oryza</taxon>
    </lineage>
</organism>
<keyword evidence="1" id="KW-0472">Membrane</keyword>
<proteinExistence type="predicted"/>
<keyword evidence="1" id="KW-1133">Transmembrane helix</keyword>
<reference evidence="2" key="2">
    <citation type="submission" date="2013-04" db="UniProtKB">
        <authorList>
            <consortium name="EnsemblPlants"/>
        </authorList>
    </citation>
    <scope>IDENTIFICATION</scope>
</reference>
<accession>J3ML30</accession>
<sequence length="87" mass="9383">MPGVQKYQDRCDWIVRARGVIDVASSGLGVISWMLISVVTVLSFSMVSSTGCAAGLRFSGLCRPLPLSLAIHSQERRPSSSTQTDLQ</sequence>
<dbReference type="Proteomes" id="UP000006038">
    <property type="component" value="Chromosome 7"/>
</dbReference>
<feature type="transmembrane region" description="Helical" evidence="1">
    <location>
        <begin position="30"/>
        <end position="56"/>
    </location>
</feature>
<name>J3ML30_ORYBR</name>
<dbReference type="Gramene" id="OB07G21120.1">
    <property type="protein sequence ID" value="OB07G21120.1"/>
    <property type="gene ID" value="OB07G21120"/>
</dbReference>